<gene>
    <name evidence="6" type="primary">yeiL</name>
    <name evidence="6" type="ORF">I6N95_19305</name>
</gene>
<proteinExistence type="predicted"/>
<protein>
    <submittedName>
        <fullName evidence="6">Transcriptional regulator YeiL</fullName>
    </submittedName>
</protein>
<dbReference type="RefSeq" id="WP_209530976.1">
    <property type="nucleotide sequence ID" value="NZ_JAEEGA010000014.1"/>
</dbReference>
<name>A0A940SWC5_9ENTE</name>
<evidence type="ECO:0000256" key="1">
    <source>
        <dbReference type="ARBA" id="ARBA00023015"/>
    </source>
</evidence>
<keyword evidence="2" id="KW-0238">DNA-binding</keyword>
<dbReference type="InterPro" id="IPR036390">
    <property type="entry name" value="WH_DNA-bd_sf"/>
</dbReference>
<dbReference type="Proteomes" id="UP000674938">
    <property type="component" value="Unassembled WGS sequence"/>
</dbReference>
<evidence type="ECO:0000256" key="3">
    <source>
        <dbReference type="ARBA" id="ARBA00023163"/>
    </source>
</evidence>
<dbReference type="EMBL" id="JAEEGA010000014">
    <property type="protein sequence ID" value="MBP1043170.1"/>
    <property type="molecule type" value="Genomic_DNA"/>
</dbReference>
<dbReference type="PANTHER" id="PTHR24567">
    <property type="entry name" value="CRP FAMILY TRANSCRIPTIONAL REGULATORY PROTEIN"/>
    <property type="match status" value="1"/>
</dbReference>
<dbReference type="Gene3D" id="2.60.120.10">
    <property type="entry name" value="Jelly Rolls"/>
    <property type="match status" value="1"/>
</dbReference>
<accession>A0A940SWC5</accession>
<evidence type="ECO:0000256" key="2">
    <source>
        <dbReference type="ARBA" id="ARBA00023125"/>
    </source>
</evidence>
<dbReference type="NCBIfam" id="NF007707">
    <property type="entry name" value="PRK10402.1"/>
    <property type="match status" value="1"/>
</dbReference>
<dbReference type="InterPro" id="IPR018490">
    <property type="entry name" value="cNMP-bd_dom_sf"/>
</dbReference>
<dbReference type="InterPro" id="IPR050397">
    <property type="entry name" value="Env_Response_Regulators"/>
</dbReference>
<dbReference type="InterPro" id="IPR014710">
    <property type="entry name" value="RmlC-like_jellyroll"/>
</dbReference>
<dbReference type="SMART" id="SM00100">
    <property type="entry name" value="cNMP"/>
    <property type="match status" value="1"/>
</dbReference>
<dbReference type="PROSITE" id="PS50042">
    <property type="entry name" value="CNMP_BINDING_3"/>
    <property type="match status" value="1"/>
</dbReference>
<dbReference type="GO" id="GO:0003677">
    <property type="term" value="F:DNA binding"/>
    <property type="evidence" value="ECO:0007669"/>
    <property type="project" value="UniProtKB-KW"/>
</dbReference>
<comment type="caution">
    <text evidence="6">The sequence shown here is derived from an EMBL/GenBank/DDBJ whole genome shotgun (WGS) entry which is preliminary data.</text>
</comment>
<organism evidence="6 7">
    <name type="scientific">Vagococcus allomyrinae</name>
    <dbReference type="NCBI Taxonomy" id="2794353"/>
    <lineage>
        <taxon>Bacteria</taxon>
        <taxon>Bacillati</taxon>
        <taxon>Bacillota</taxon>
        <taxon>Bacilli</taxon>
        <taxon>Lactobacillales</taxon>
        <taxon>Enterococcaceae</taxon>
        <taxon>Vagococcus</taxon>
    </lineage>
</organism>
<keyword evidence="7" id="KW-1185">Reference proteome</keyword>
<evidence type="ECO:0000313" key="7">
    <source>
        <dbReference type="Proteomes" id="UP000674938"/>
    </source>
</evidence>
<dbReference type="GO" id="GO:0003700">
    <property type="term" value="F:DNA-binding transcription factor activity"/>
    <property type="evidence" value="ECO:0007669"/>
    <property type="project" value="TreeGrafter"/>
</dbReference>
<keyword evidence="1" id="KW-0805">Transcription regulation</keyword>
<evidence type="ECO:0000259" key="5">
    <source>
        <dbReference type="PROSITE" id="PS51063"/>
    </source>
</evidence>
<dbReference type="SUPFAM" id="SSF46785">
    <property type="entry name" value="Winged helix' DNA-binding domain"/>
    <property type="match status" value="1"/>
</dbReference>
<dbReference type="Pfam" id="PF00027">
    <property type="entry name" value="cNMP_binding"/>
    <property type="match status" value="1"/>
</dbReference>
<reference evidence="6" key="1">
    <citation type="submission" date="2020-12" db="EMBL/GenBank/DDBJ databases">
        <title>Vagococcus allomyrinae sp. nov. and Enterococcus lavae sp. nov., isolated from the larvae of Allomyrina dichotoma.</title>
        <authorList>
            <person name="Lee S.D."/>
        </authorList>
    </citation>
    <scope>NUCLEOTIDE SEQUENCE</scope>
    <source>
        <strain evidence="6">BWB3-3</strain>
    </source>
</reference>
<dbReference type="CDD" id="cd00038">
    <property type="entry name" value="CAP_ED"/>
    <property type="match status" value="1"/>
</dbReference>
<dbReference type="InterPro" id="IPR012318">
    <property type="entry name" value="HTH_CRP"/>
</dbReference>
<feature type="domain" description="Cyclic nucleotide-binding" evidence="4">
    <location>
        <begin position="15"/>
        <end position="109"/>
    </location>
</feature>
<evidence type="ECO:0000313" key="6">
    <source>
        <dbReference type="EMBL" id="MBP1043170.1"/>
    </source>
</evidence>
<sequence length="223" mass="25445">MKKMALDEALISNGIGASVQQMMSRPLSEIAQLELYQRGEKIVRYDQGTDKLFILLEGKAKIYMIHEDGKQSIIHFMHPGELIGELTLLGVEEQTKDVVAQTTCLCLAIPMEEHQGELLRDVLFLQQLSVYLAEKLLSRTNRFSEGLNYPLINRLAAFILYTESAGYYREKHTEVAEYLSVSYRHLLHTFQQLRSEGVITKEGLGYRLNDRQKLAKLAKDIPA</sequence>
<dbReference type="PROSITE" id="PS51063">
    <property type="entry name" value="HTH_CRP_2"/>
    <property type="match status" value="1"/>
</dbReference>
<dbReference type="GO" id="GO:0005829">
    <property type="term" value="C:cytosol"/>
    <property type="evidence" value="ECO:0007669"/>
    <property type="project" value="TreeGrafter"/>
</dbReference>
<dbReference type="AlphaFoldDB" id="A0A940SWC5"/>
<dbReference type="PANTHER" id="PTHR24567:SF26">
    <property type="entry name" value="REGULATORY PROTEIN YEIL"/>
    <property type="match status" value="1"/>
</dbReference>
<evidence type="ECO:0000259" key="4">
    <source>
        <dbReference type="PROSITE" id="PS50042"/>
    </source>
</evidence>
<keyword evidence="3" id="KW-0804">Transcription</keyword>
<dbReference type="SUPFAM" id="SSF51206">
    <property type="entry name" value="cAMP-binding domain-like"/>
    <property type="match status" value="1"/>
</dbReference>
<feature type="domain" description="HTH crp-type" evidence="5">
    <location>
        <begin position="149"/>
        <end position="212"/>
    </location>
</feature>
<dbReference type="InterPro" id="IPR000595">
    <property type="entry name" value="cNMP-bd_dom"/>
</dbReference>
<dbReference type="Pfam" id="PF13545">
    <property type="entry name" value="HTH_Crp_2"/>
    <property type="match status" value="1"/>
</dbReference>